<feature type="transmembrane region" description="Helical" evidence="1">
    <location>
        <begin position="5"/>
        <end position="22"/>
    </location>
</feature>
<dbReference type="AlphaFoldDB" id="E0NJF5"/>
<organism evidence="2 3">
    <name type="scientific">Peptoniphilus duerdenii ATCC BAA-1640</name>
    <dbReference type="NCBI Taxonomy" id="862517"/>
    <lineage>
        <taxon>Bacteria</taxon>
        <taxon>Bacillati</taxon>
        <taxon>Bacillota</taxon>
        <taxon>Tissierellia</taxon>
        <taxon>Tissierellales</taxon>
        <taxon>Peptoniphilaceae</taxon>
        <taxon>Peptoniphilus</taxon>
    </lineage>
</organism>
<dbReference type="EMBL" id="AEEH01000017">
    <property type="protein sequence ID" value="EFM26103.1"/>
    <property type="molecule type" value="Genomic_DNA"/>
</dbReference>
<dbReference type="HOGENOM" id="CLU_2992697_0_0_9"/>
<reference evidence="2 3" key="1">
    <citation type="submission" date="2010-07" db="EMBL/GenBank/DDBJ databases">
        <authorList>
            <person name="Muzny D."/>
            <person name="Qin X."/>
            <person name="Deng J."/>
            <person name="Jiang H."/>
            <person name="Liu Y."/>
            <person name="Qu J."/>
            <person name="Song X.-Z."/>
            <person name="Zhang L."/>
            <person name="Thornton R."/>
            <person name="Coyle M."/>
            <person name="Francisco L."/>
            <person name="Jackson L."/>
            <person name="Javaid M."/>
            <person name="Korchina V."/>
            <person name="Kovar C."/>
            <person name="Mata R."/>
            <person name="Mathew T."/>
            <person name="Ngo R."/>
            <person name="Nguyen L."/>
            <person name="Nguyen N."/>
            <person name="Okwuonu G."/>
            <person name="Ongeri F."/>
            <person name="Pham C."/>
            <person name="Simmons D."/>
            <person name="Wilczek-Boney K."/>
            <person name="Hale W."/>
            <person name="Jakkamsetti A."/>
            <person name="Pham P."/>
            <person name="Ruth R."/>
            <person name="San Lucas F."/>
            <person name="Warren J."/>
            <person name="Zhang J."/>
            <person name="Zhao Z."/>
            <person name="Zhou C."/>
            <person name="Zhu D."/>
            <person name="Lee S."/>
            <person name="Bess C."/>
            <person name="Blankenburg K."/>
            <person name="Forbes L."/>
            <person name="Fu Q."/>
            <person name="Gubbala S."/>
            <person name="Hirani K."/>
            <person name="Jayaseelan J.C."/>
            <person name="Lara F."/>
            <person name="Munidasa M."/>
            <person name="Palculict T."/>
            <person name="Patil S."/>
            <person name="Pu L.-L."/>
            <person name="Saada N."/>
            <person name="Tang L."/>
            <person name="Weissenberger G."/>
            <person name="Zhu Y."/>
            <person name="Hemphill L."/>
            <person name="Shang Y."/>
            <person name="Youmans B."/>
            <person name="Ayvaz T."/>
            <person name="Ross M."/>
            <person name="Santibanez J."/>
            <person name="Aqrawi P."/>
            <person name="Gross S."/>
            <person name="Joshi V."/>
            <person name="Fowler G."/>
            <person name="Nazareth L."/>
            <person name="Reid J."/>
            <person name="Worley K."/>
            <person name="Petrosino J."/>
            <person name="Highlander S."/>
            <person name="Gibbs R."/>
        </authorList>
    </citation>
    <scope>NUCLEOTIDE SEQUENCE [LARGE SCALE GENOMIC DNA]</scope>
    <source>
        <strain evidence="2 3">ATCC BAA-1640</strain>
    </source>
</reference>
<keyword evidence="3" id="KW-1185">Reference proteome</keyword>
<feature type="transmembrane region" description="Helical" evidence="1">
    <location>
        <begin position="28"/>
        <end position="45"/>
    </location>
</feature>
<dbReference type="Proteomes" id="UP000003280">
    <property type="component" value="Unassembled WGS sequence"/>
</dbReference>
<keyword evidence="1" id="KW-0812">Transmembrane</keyword>
<protein>
    <submittedName>
        <fullName evidence="2">Uncharacterized protein</fullName>
    </submittedName>
</protein>
<keyword evidence="1" id="KW-1133">Transmembrane helix</keyword>
<evidence type="ECO:0000313" key="3">
    <source>
        <dbReference type="Proteomes" id="UP000003280"/>
    </source>
</evidence>
<gene>
    <name evidence="2" type="ORF">HMPREF9225_0294</name>
</gene>
<proteinExistence type="predicted"/>
<name>E0NJF5_9FIRM</name>
<keyword evidence="1" id="KW-0472">Membrane</keyword>
<dbReference type="STRING" id="862517.HMPREF9225_0294"/>
<sequence length="57" mass="6293">MMFIIISVIIGIVINLIFPYYVNGGLMHTGVGTCITIGLISIKILNEIKELSKKLDK</sequence>
<evidence type="ECO:0000256" key="1">
    <source>
        <dbReference type="SAM" id="Phobius"/>
    </source>
</evidence>
<comment type="caution">
    <text evidence="2">The sequence shown here is derived from an EMBL/GenBank/DDBJ whole genome shotgun (WGS) entry which is preliminary data.</text>
</comment>
<accession>E0NJF5</accession>
<evidence type="ECO:0000313" key="2">
    <source>
        <dbReference type="EMBL" id="EFM26103.1"/>
    </source>
</evidence>